<accession>A0AAV0DZ90</accession>
<comment type="caution">
    <text evidence="3">The sequence shown here is derived from an EMBL/GenBank/DDBJ whole genome shotgun (WGS) entry which is preliminary data.</text>
</comment>
<gene>
    <name evidence="3" type="ORF">CEPIT_LOCUS18914</name>
</gene>
<keyword evidence="2" id="KW-0812">Transmembrane</keyword>
<dbReference type="AlphaFoldDB" id="A0AAV0DZ90"/>
<feature type="transmembrane region" description="Helical" evidence="2">
    <location>
        <begin position="47"/>
        <end position="67"/>
    </location>
</feature>
<sequence>MVICGINRFILAGSLGSSSPLRVSTNLYTERRSSSAVGEDLAHPGKIPFYIGAPLLFSPFFFFFFLVEAIHTLRSSLVPGPTGVPTSRRRPVSADISMRNRFICIEIPWCFVRPWSLVLPASLLRGDVRYPQTSQGGTGLSASRFPGASLSVPGPWSYRSSYIEEDIRYPRNSQGSRDVTHNGGGMANKYNDEAMEMLVVMRRRRSPPLKGGVSPIANSRRSALGADIQ</sequence>
<keyword evidence="2" id="KW-1133">Transmembrane helix</keyword>
<keyword evidence="4" id="KW-1185">Reference proteome</keyword>
<protein>
    <submittedName>
        <fullName evidence="3">Uncharacterized protein</fullName>
    </submittedName>
</protein>
<feature type="region of interest" description="Disordered" evidence="1">
    <location>
        <begin position="206"/>
        <end position="229"/>
    </location>
</feature>
<evidence type="ECO:0000313" key="3">
    <source>
        <dbReference type="EMBL" id="CAH9109807.1"/>
    </source>
</evidence>
<reference evidence="3" key="1">
    <citation type="submission" date="2022-07" db="EMBL/GenBank/DDBJ databases">
        <authorList>
            <person name="Macas J."/>
            <person name="Novak P."/>
            <person name="Neumann P."/>
        </authorList>
    </citation>
    <scope>NUCLEOTIDE SEQUENCE</scope>
</reference>
<dbReference type="EMBL" id="CAMAPF010000158">
    <property type="protein sequence ID" value="CAH9109807.1"/>
    <property type="molecule type" value="Genomic_DNA"/>
</dbReference>
<evidence type="ECO:0000313" key="4">
    <source>
        <dbReference type="Proteomes" id="UP001152523"/>
    </source>
</evidence>
<proteinExistence type="predicted"/>
<name>A0AAV0DZ90_9ASTE</name>
<organism evidence="3 4">
    <name type="scientific">Cuscuta epithymum</name>
    <dbReference type="NCBI Taxonomy" id="186058"/>
    <lineage>
        <taxon>Eukaryota</taxon>
        <taxon>Viridiplantae</taxon>
        <taxon>Streptophyta</taxon>
        <taxon>Embryophyta</taxon>
        <taxon>Tracheophyta</taxon>
        <taxon>Spermatophyta</taxon>
        <taxon>Magnoliopsida</taxon>
        <taxon>eudicotyledons</taxon>
        <taxon>Gunneridae</taxon>
        <taxon>Pentapetalae</taxon>
        <taxon>asterids</taxon>
        <taxon>lamiids</taxon>
        <taxon>Solanales</taxon>
        <taxon>Convolvulaceae</taxon>
        <taxon>Cuscuteae</taxon>
        <taxon>Cuscuta</taxon>
        <taxon>Cuscuta subgen. Cuscuta</taxon>
    </lineage>
</organism>
<dbReference type="Proteomes" id="UP001152523">
    <property type="component" value="Unassembled WGS sequence"/>
</dbReference>
<evidence type="ECO:0000256" key="1">
    <source>
        <dbReference type="SAM" id="MobiDB-lite"/>
    </source>
</evidence>
<keyword evidence="2" id="KW-0472">Membrane</keyword>
<evidence type="ECO:0000256" key="2">
    <source>
        <dbReference type="SAM" id="Phobius"/>
    </source>
</evidence>